<dbReference type="FunFam" id="1.20.1250.20:FF:000068">
    <property type="entry name" value="MFS general substrate transporter"/>
    <property type="match status" value="1"/>
</dbReference>
<dbReference type="InterPro" id="IPR011701">
    <property type="entry name" value="MFS"/>
</dbReference>
<evidence type="ECO:0000256" key="5">
    <source>
        <dbReference type="ARBA" id="ARBA00023136"/>
    </source>
</evidence>
<keyword evidence="8" id="KW-1185">Reference proteome</keyword>
<dbReference type="PANTHER" id="PTHR43791">
    <property type="entry name" value="PERMEASE-RELATED"/>
    <property type="match status" value="1"/>
</dbReference>
<feature type="transmembrane region" description="Helical" evidence="6">
    <location>
        <begin position="106"/>
        <end position="126"/>
    </location>
</feature>
<feature type="transmembrane region" description="Helical" evidence="6">
    <location>
        <begin position="138"/>
        <end position="156"/>
    </location>
</feature>
<dbReference type="AlphaFoldDB" id="A0AAJ0CZF1"/>
<feature type="transmembrane region" description="Helical" evidence="6">
    <location>
        <begin position="301"/>
        <end position="319"/>
    </location>
</feature>
<feature type="transmembrane region" description="Helical" evidence="6">
    <location>
        <begin position="235"/>
        <end position="254"/>
    </location>
</feature>
<dbReference type="Proteomes" id="UP001251528">
    <property type="component" value="Unassembled WGS sequence"/>
</dbReference>
<evidence type="ECO:0000256" key="4">
    <source>
        <dbReference type="ARBA" id="ARBA00022989"/>
    </source>
</evidence>
<evidence type="ECO:0000256" key="3">
    <source>
        <dbReference type="ARBA" id="ARBA00022692"/>
    </source>
</evidence>
<reference evidence="7" key="1">
    <citation type="submission" date="2023-06" db="EMBL/GenBank/DDBJ databases">
        <title>Conoideocrella luteorostrata (Hypocreales: Clavicipitaceae), a potential biocontrol fungus for elongate hemlock scale in United States Christmas tree production areas.</title>
        <authorList>
            <person name="Barrett H."/>
            <person name="Lovett B."/>
            <person name="Macias A.M."/>
            <person name="Stajich J.E."/>
            <person name="Kasson M.T."/>
        </authorList>
    </citation>
    <scope>NUCLEOTIDE SEQUENCE</scope>
    <source>
        <strain evidence="7">ARSEF 14590</strain>
    </source>
</reference>
<comment type="subcellular location">
    <subcellularLocation>
        <location evidence="1">Membrane</location>
        <topology evidence="1">Multi-pass membrane protein</topology>
    </subcellularLocation>
</comment>
<accession>A0AAJ0CZF1</accession>
<evidence type="ECO:0000313" key="7">
    <source>
        <dbReference type="EMBL" id="KAK2609102.1"/>
    </source>
</evidence>
<gene>
    <name evidence="7" type="ORF">QQS21_002329</name>
</gene>
<feature type="transmembrane region" description="Helical" evidence="6">
    <location>
        <begin position="363"/>
        <end position="381"/>
    </location>
</feature>
<keyword evidence="4 6" id="KW-1133">Transmembrane helix</keyword>
<feature type="transmembrane region" description="Helical" evidence="6">
    <location>
        <begin position="274"/>
        <end position="294"/>
    </location>
</feature>
<evidence type="ECO:0000256" key="6">
    <source>
        <dbReference type="SAM" id="Phobius"/>
    </source>
</evidence>
<name>A0AAJ0CZF1_9HYPO</name>
<keyword evidence="3 6" id="KW-0812">Transmembrane</keyword>
<dbReference type="GO" id="GO:0016020">
    <property type="term" value="C:membrane"/>
    <property type="evidence" value="ECO:0007669"/>
    <property type="project" value="UniProtKB-SubCell"/>
</dbReference>
<dbReference type="Gene3D" id="1.20.1250.20">
    <property type="entry name" value="MFS general substrate transporter like domains"/>
    <property type="match status" value="2"/>
</dbReference>
<feature type="transmembrane region" description="Helical" evidence="6">
    <location>
        <begin position="393"/>
        <end position="414"/>
    </location>
</feature>
<keyword evidence="5 6" id="KW-0472">Membrane</keyword>
<dbReference type="EMBL" id="JASWJB010000027">
    <property type="protein sequence ID" value="KAK2609102.1"/>
    <property type="molecule type" value="Genomic_DNA"/>
</dbReference>
<protein>
    <submittedName>
        <fullName evidence="7">Uncharacterized protein</fullName>
    </submittedName>
</protein>
<dbReference type="GO" id="GO:0022857">
    <property type="term" value="F:transmembrane transporter activity"/>
    <property type="evidence" value="ECO:0007669"/>
    <property type="project" value="InterPro"/>
</dbReference>
<dbReference type="Pfam" id="PF07690">
    <property type="entry name" value="MFS_1"/>
    <property type="match status" value="1"/>
</dbReference>
<evidence type="ECO:0000256" key="2">
    <source>
        <dbReference type="ARBA" id="ARBA00022448"/>
    </source>
</evidence>
<sequence length="452" mass="50067">MPRPLAAEDRRGSTNLSEIWSRDGTLVDSSSDFELEDGRFLKGNVKSLLRKIDLNLMPIISVLYLLSCLDRSNLGNASENGLTKDLHMTGKNDFNSFPGLLVTRSFLGLVQGGVFPGIVYFISMWYQSHECGLRIAMFYSVAVAGTSFNGLIGNGILNLQGVAGLDGWQWLFIIEGAITFIIALVAFKLMQDYPKTATFLTKSERRVVLQRLDEEQSSMPKEFRMKYIKDALLDWKIWVHMVITLGVSVPQSSISQFLPGIIEDLGYKGAHAKLMGIPPHIAAAVFVIGGGFAADRHEQRGIYIIGFCIVGMIGFLLLAAVEDLVIEYMSTFLIAIGTYPIVPQDLAWNANNIGGTTKRAVGIAMHIGFGNLGGAIAGFIIRENDARRFVSGHGVLLGMMGMSCVLTIVMTWYCRRENQARASRQYPRLSTIQERLRERERGDRASFFVLTT</sequence>
<evidence type="ECO:0000256" key="1">
    <source>
        <dbReference type="ARBA" id="ARBA00004141"/>
    </source>
</evidence>
<comment type="caution">
    <text evidence="7">The sequence shown here is derived from an EMBL/GenBank/DDBJ whole genome shotgun (WGS) entry which is preliminary data.</text>
</comment>
<dbReference type="InterPro" id="IPR036259">
    <property type="entry name" value="MFS_trans_sf"/>
</dbReference>
<organism evidence="7 8">
    <name type="scientific">Conoideocrella luteorostrata</name>
    <dbReference type="NCBI Taxonomy" id="1105319"/>
    <lineage>
        <taxon>Eukaryota</taxon>
        <taxon>Fungi</taxon>
        <taxon>Dikarya</taxon>
        <taxon>Ascomycota</taxon>
        <taxon>Pezizomycotina</taxon>
        <taxon>Sordariomycetes</taxon>
        <taxon>Hypocreomycetidae</taxon>
        <taxon>Hypocreales</taxon>
        <taxon>Clavicipitaceae</taxon>
        <taxon>Conoideocrella</taxon>
    </lineage>
</organism>
<keyword evidence="2" id="KW-0813">Transport</keyword>
<proteinExistence type="predicted"/>
<evidence type="ECO:0000313" key="8">
    <source>
        <dbReference type="Proteomes" id="UP001251528"/>
    </source>
</evidence>
<dbReference type="SUPFAM" id="SSF103473">
    <property type="entry name" value="MFS general substrate transporter"/>
    <property type="match status" value="1"/>
</dbReference>
<dbReference type="PANTHER" id="PTHR43791:SF57">
    <property type="entry name" value="MAJOR FACILITATOR SUPERFAMILY (MFS) PROFILE DOMAIN-CONTAINING PROTEIN"/>
    <property type="match status" value="1"/>
</dbReference>
<feature type="transmembrane region" description="Helical" evidence="6">
    <location>
        <begin position="325"/>
        <end position="342"/>
    </location>
</feature>
<feature type="transmembrane region" description="Helical" evidence="6">
    <location>
        <begin position="168"/>
        <end position="187"/>
    </location>
</feature>